<keyword evidence="2" id="KW-0378">Hydrolase</keyword>
<dbReference type="EMBL" id="MVDD01000004">
    <property type="protein sequence ID" value="PKQ63976.1"/>
    <property type="molecule type" value="Genomic_DNA"/>
</dbReference>
<dbReference type="OrthoDB" id="9794348at2"/>
<dbReference type="InterPro" id="IPR022742">
    <property type="entry name" value="Hydrolase_4"/>
</dbReference>
<protein>
    <submittedName>
        <fullName evidence="2">Alpha/beta hydrolase</fullName>
    </submittedName>
</protein>
<dbReference type="AlphaFoldDB" id="A0A2N3I0Y8"/>
<comment type="caution">
    <text evidence="2">The sequence shown here is derived from an EMBL/GenBank/DDBJ whole genome shotgun (WGS) entry which is preliminary data.</text>
</comment>
<dbReference type="GO" id="GO:0016787">
    <property type="term" value="F:hydrolase activity"/>
    <property type="evidence" value="ECO:0007669"/>
    <property type="project" value="UniProtKB-KW"/>
</dbReference>
<proteinExistence type="predicted"/>
<dbReference type="RefSeq" id="WP_101260924.1">
    <property type="nucleotide sequence ID" value="NZ_MVDD01000004.1"/>
</dbReference>
<evidence type="ECO:0000259" key="1">
    <source>
        <dbReference type="Pfam" id="PF12146"/>
    </source>
</evidence>
<dbReference type="Gene3D" id="3.40.50.1820">
    <property type="entry name" value="alpha/beta hydrolase"/>
    <property type="match status" value="1"/>
</dbReference>
<accession>A0A2N3I0Y8</accession>
<evidence type="ECO:0000313" key="3">
    <source>
        <dbReference type="Proteomes" id="UP000233535"/>
    </source>
</evidence>
<evidence type="ECO:0000313" key="2">
    <source>
        <dbReference type="EMBL" id="PKQ63976.1"/>
    </source>
</evidence>
<name>A0A2N3I0Y8_9BACT</name>
<keyword evidence="3" id="KW-1185">Reference proteome</keyword>
<dbReference type="SUPFAM" id="SSF53474">
    <property type="entry name" value="alpha/beta-Hydrolases"/>
    <property type="match status" value="1"/>
</dbReference>
<dbReference type="InterPro" id="IPR029058">
    <property type="entry name" value="AB_hydrolase_fold"/>
</dbReference>
<gene>
    <name evidence="2" type="ORF">BZG02_08160</name>
</gene>
<dbReference type="Proteomes" id="UP000233535">
    <property type="component" value="Unassembled WGS sequence"/>
</dbReference>
<dbReference type="Pfam" id="PF12146">
    <property type="entry name" value="Hydrolase_4"/>
    <property type="match status" value="1"/>
</dbReference>
<dbReference type="PANTHER" id="PTHR12277">
    <property type="entry name" value="ALPHA/BETA HYDROLASE DOMAIN-CONTAINING PROTEIN"/>
    <property type="match status" value="1"/>
</dbReference>
<dbReference type="PANTHER" id="PTHR12277:SF81">
    <property type="entry name" value="PROTEIN ABHD13"/>
    <property type="match status" value="1"/>
</dbReference>
<sequence length="265" mass="30403">MKKLLSRCIKAVCILVLLLTSLLYFNQEKLIFFPQKLDKEYQYSFDMNFEEINVESEDDKNLNGLLFTVENSKGLVFYLHGNAGSLTNCGEVAKTFNKLNYDIFMLDYRGFGKSEGEINSQQQLFTDVQIAYNLLLKRYPEKQVIVLGYSIGTGLATHLASTNNPKLLLLQAPYFSLTDMMKRRYRYLPTVLLKYKFPTNELIVACRMPIVLFHGTEDKVIPYESSLMLQKVIKSSDQLITLKGEGHNSINSNSEFITELARILN</sequence>
<organism evidence="2 3">
    <name type="scientific">Labilibaculum filiforme</name>
    <dbReference type="NCBI Taxonomy" id="1940526"/>
    <lineage>
        <taxon>Bacteria</taxon>
        <taxon>Pseudomonadati</taxon>
        <taxon>Bacteroidota</taxon>
        <taxon>Bacteroidia</taxon>
        <taxon>Marinilabiliales</taxon>
        <taxon>Marinifilaceae</taxon>
        <taxon>Labilibaculum</taxon>
    </lineage>
</organism>
<feature type="domain" description="Serine aminopeptidase S33" evidence="1">
    <location>
        <begin position="71"/>
        <end position="183"/>
    </location>
</feature>
<reference evidence="2 3" key="1">
    <citation type="journal article" date="2017" name="Front. Microbiol.">
        <title>Labilibaculum manganireducens gen. nov., sp. nov. and Labilibaculum filiforme sp. nov., Novel Bacteroidetes Isolated from Subsurface Sediments of the Baltic Sea.</title>
        <authorList>
            <person name="Vandieken V."/>
            <person name="Marshall I.P."/>
            <person name="Niemann H."/>
            <person name="Engelen B."/>
            <person name="Cypionka H."/>
        </authorList>
    </citation>
    <scope>NUCLEOTIDE SEQUENCE [LARGE SCALE GENOMIC DNA]</scope>
    <source>
        <strain evidence="2 3">59.16B</strain>
    </source>
</reference>